<sequence>MFFQFFWDPTVLSLATIRQHFHTHTRRVALTMRSSASATGETSTTTWLRSYSGRGQSNSKRPRRAAAAVSRGAAHTHTDAFGFMCIEVLYTYGATPRHAVALRERARLPGYADSTLDLLEDEYWPIPDDLVNASFSDNDDDIYANFEVYYEPDTILDERSGAVEIEPRLNLETWTTGGRCFVCRADFGDNDKLLRLHLLEVHQLQGVARKLYTCYHCGYESRWKANLKKHIEHRHLMIRNLLCPYCGYRFFLFCFFSCFRVFFYCGTMKEYILYTNTIAQVLREQPDNATPHEQAGLPLSYPYTRRACYIQRQLDRFAARKNFNIFVVVVGSGAAAAAAASSETIAVHSSRSSSRSAQKGVVVGPAGALREAVGPALLQAQHLDVESRGVFSSTTALIHRWHLKFSIV</sequence>
<dbReference type="InterPro" id="IPR013087">
    <property type="entry name" value="Znf_C2H2_type"/>
</dbReference>
<evidence type="ECO:0000313" key="5">
    <source>
        <dbReference type="Proteomes" id="UP000479190"/>
    </source>
</evidence>
<keyword evidence="1" id="KW-0479">Metal-binding</keyword>
<feature type="domain" description="C2H2-type" evidence="3">
    <location>
        <begin position="212"/>
        <end position="240"/>
    </location>
</feature>
<name>A0A6H5J0B2_9HYME</name>
<feature type="transmembrane region" description="Helical" evidence="2">
    <location>
        <begin position="322"/>
        <end position="341"/>
    </location>
</feature>
<dbReference type="EMBL" id="CADCXV010001216">
    <property type="protein sequence ID" value="CAB0042726.1"/>
    <property type="molecule type" value="Genomic_DNA"/>
</dbReference>
<evidence type="ECO:0000256" key="1">
    <source>
        <dbReference type="PROSITE-ProRule" id="PRU00042"/>
    </source>
</evidence>
<dbReference type="AlphaFoldDB" id="A0A6H5J0B2"/>
<keyword evidence="2" id="KW-0812">Transmembrane</keyword>
<dbReference type="Proteomes" id="UP000479190">
    <property type="component" value="Unassembled WGS sequence"/>
</dbReference>
<dbReference type="InterPro" id="IPR036236">
    <property type="entry name" value="Znf_C2H2_sf"/>
</dbReference>
<gene>
    <name evidence="4" type="ORF">TBRA_LOCUS14330</name>
</gene>
<keyword evidence="1" id="KW-0862">Zinc</keyword>
<dbReference type="Gene3D" id="3.30.160.60">
    <property type="entry name" value="Classic Zinc Finger"/>
    <property type="match status" value="1"/>
</dbReference>
<keyword evidence="1" id="KW-0863">Zinc-finger</keyword>
<dbReference type="SUPFAM" id="SSF57667">
    <property type="entry name" value="beta-beta-alpha zinc fingers"/>
    <property type="match status" value="1"/>
</dbReference>
<evidence type="ECO:0000256" key="2">
    <source>
        <dbReference type="SAM" id="Phobius"/>
    </source>
</evidence>
<feature type="transmembrane region" description="Helical" evidence="2">
    <location>
        <begin position="247"/>
        <end position="265"/>
    </location>
</feature>
<dbReference type="GO" id="GO:0008270">
    <property type="term" value="F:zinc ion binding"/>
    <property type="evidence" value="ECO:0007669"/>
    <property type="project" value="UniProtKB-KW"/>
</dbReference>
<reference evidence="4 5" key="1">
    <citation type="submission" date="2020-02" db="EMBL/GenBank/DDBJ databases">
        <authorList>
            <person name="Ferguson B K."/>
        </authorList>
    </citation>
    <scope>NUCLEOTIDE SEQUENCE [LARGE SCALE GENOMIC DNA]</scope>
</reference>
<protein>
    <recommendedName>
        <fullName evidence="3">C2H2-type domain-containing protein</fullName>
    </recommendedName>
</protein>
<evidence type="ECO:0000259" key="3">
    <source>
        <dbReference type="PROSITE" id="PS50157"/>
    </source>
</evidence>
<evidence type="ECO:0000313" key="4">
    <source>
        <dbReference type="EMBL" id="CAB0042726.1"/>
    </source>
</evidence>
<keyword evidence="5" id="KW-1185">Reference proteome</keyword>
<proteinExistence type="predicted"/>
<dbReference type="PROSITE" id="PS50157">
    <property type="entry name" value="ZINC_FINGER_C2H2_2"/>
    <property type="match status" value="1"/>
</dbReference>
<organism evidence="4 5">
    <name type="scientific">Trichogramma brassicae</name>
    <dbReference type="NCBI Taxonomy" id="86971"/>
    <lineage>
        <taxon>Eukaryota</taxon>
        <taxon>Metazoa</taxon>
        <taxon>Ecdysozoa</taxon>
        <taxon>Arthropoda</taxon>
        <taxon>Hexapoda</taxon>
        <taxon>Insecta</taxon>
        <taxon>Pterygota</taxon>
        <taxon>Neoptera</taxon>
        <taxon>Endopterygota</taxon>
        <taxon>Hymenoptera</taxon>
        <taxon>Apocrita</taxon>
        <taxon>Proctotrupomorpha</taxon>
        <taxon>Chalcidoidea</taxon>
        <taxon>Trichogrammatidae</taxon>
        <taxon>Trichogramma</taxon>
    </lineage>
</organism>
<keyword evidence="2" id="KW-0472">Membrane</keyword>
<accession>A0A6H5J0B2</accession>
<keyword evidence="2" id="KW-1133">Transmembrane helix</keyword>